<sequence>MPAIVIVSNIEIAKCSDALTLRIVMEEITCSDKIGTHISVERASWPVRRPRARALVLAEASRKDSTQSTQQLKSVGYQAALKKPAPRNHGSRGVGVVRESIIREARP</sequence>
<name>A0A8S4RAY5_9NEOP</name>
<feature type="region of interest" description="Disordered" evidence="1">
    <location>
        <begin position="77"/>
        <end position="107"/>
    </location>
</feature>
<proteinExistence type="predicted"/>
<comment type="caution">
    <text evidence="2">The sequence shown here is derived from an EMBL/GenBank/DDBJ whole genome shotgun (WGS) entry which is preliminary data.</text>
</comment>
<dbReference type="Proteomes" id="UP000838756">
    <property type="component" value="Unassembled WGS sequence"/>
</dbReference>
<evidence type="ECO:0000313" key="2">
    <source>
        <dbReference type="EMBL" id="CAH2231800.1"/>
    </source>
</evidence>
<reference evidence="2" key="1">
    <citation type="submission" date="2022-03" db="EMBL/GenBank/DDBJ databases">
        <authorList>
            <person name="Lindestad O."/>
        </authorList>
    </citation>
    <scope>NUCLEOTIDE SEQUENCE</scope>
</reference>
<organism evidence="2 3">
    <name type="scientific">Pararge aegeria aegeria</name>
    <dbReference type="NCBI Taxonomy" id="348720"/>
    <lineage>
        <taxon>Eukaryota</taxon>
        <taxon>Metazoa</taxon>
        <taxon>Ecdysozoa</taxon>
        <taxon>Arthropoda</taxon>
        <taxon>Hexapoda</taxon>
        <taxon>Insecta</taxon>
        <taxon>Pterygota</taxon>
        <taxon>Neoptera</taxon>
        <taxon>Endopterygota</taxon>
        <taxon>Lepidoptera</taxon>
        <taxon>Glossata</taxon>
        <taxon>Ditrysia</taxon>
        <taxon>Papilionoidea</taxon>
        <taxon>Nymphalidae</taxon>
        <taxon>Satyrinae</taxon>
        <taxon>Satyrini</taxon>
        <taxon>Parargina</taxon>
        <taxon>Pararge</taxon>
    </lineage>
</organism>
<gene>
    <name evidence="2" type="primary">jg3604</name>
    <name evidence="2" type="ORF">PAEG_LOCUS10250</name>
</gene>
<evidence type="ECO:0000256" key="1">
    <source>
        <dbReference type="SAM" id="MobiDB-lite"/>
    </source>
</evidence>
<dbReference type="EMBL" id="CAKXAJ010024857">
    <property type="protein sequence ID" value="CAH2231800.1"/>
    <property type="molecule type" value="Genomic_DNA"/>
</dbReference>
<keyword evidence="3" id="KW-1185">Reference proteome</keyword>
<accession>A0A8S4RAY5</accession>
<protein>
    <submittedName>
        <fullName evidence="2">Jg3604 protein</fullName>
    </submittedName>
</protein>
<dbReference type="AlphaFoldDB" id="A0A8S4RAY5"/>
<evidence type="ECO:0000313" key="3">
    <source>
        <dbReference type="Proteomes" id="UP000838756"/>
    </source>
</evidence>